<reference evidence="4" key="1">
    <citation type="submission" date="2016-10" db="EMBL/GenBank/DDBJ databases">
        <authorList>
            <person name="Varghese N."/>
            <person name="Submissions S."/>
        </authorList>
    </citation>
    <scope>NUCLEOTIDE SEQUENCE [LARGE SCALE GENOMIC DNA]</scope>
    <source>
        <strain evidence="4">DSM 21424</strain>
    </source>
</reference>
<dbReference type="RefSeq" id="WP_090114874.1">
    <property type="nucleotide sequence ID" value="NZ_FNAT01000011.1"/>
</dbReference>
<gene>
    <name evidence="3" type="ORF">SAMN04488567_0156</name>
</gene>
<accession>A0A1G7KBI2</accession>
<evidence type="ECO:0000256" key="1">
    <source>
        <dbReference type="SAM" id="MobiDB-lite"/>
    </source>
</evidence>
<keyword evidence="4" id="KW-1185">Reference proteome</keyword>
<feature type="domain" description="Flagellar protein FlgJ N-terminal" evidence="2">
    <location>
        <begin position="44"/>
        <end position="87"/>
    </location>
</feature>
<feature type="region of interest" description="Disordered" evidence="1">
    <location>
        <begin position="1"/>
        <end position="22"/>
    </location>
</feature>
<evidence type="ECO:0000259" key="2">
    <source>
        <dbReference type="Pfam" id="PF10135"/>
    </source>
</evidence>
<dbReference type="Pfam" id="PF10135">
    <property type="entry name" value="Rod-binding"/>
    <property type="match status" value="1"/>
</dbReference>
<proteinExistence type="predicted"/>
<evidence type="ECO:0000313" key="4">
    <source>
        <dbReference type="Proteomes" id="UP000198922"/>
    </source>
</evidence>
<protein>
    <submittedName>
        <fullName evidence="3">Rod binding protein</fullName>
    </submittedName>
</protein>
<sequence length="100" mass="10516">MDPTLTAISPRQPAARLEATSTGAVSDKAREFEAMFLAQTVDEMLKSVDLGGIGGGHATEQWRSFLARAFADEMAAQGTTGIAQNIQRAIDQYGKGEGGA</sequence>
<evidence type="ECO:0000313" key="3">
    <source>
        <dbReference type="EMBL" id="SDF34522.1"/>
    </source>
</evidence>
<dbReference type="EMBL" id="FNAT01000011">
    <property type="protein sequence ID" value="SDF34522.1"/>
    <property type="molecule type" value="Genomic_DNA"/>
</dbReference>
<dbReference type="AlphaFoldDB" id="A0A1G7KBI2"/>
<organism evidence="3 4">
    <name type="scientific">Limimaricola pyoseonensis</name>
    <dbReference type="NCBI Taxonomy" id="521013"/>
    <lineage>
        <taxon>Bacteria</taxon>
        <taxon>Pseudomonadati</taxon>
        <taxon>Pseudomonadota</taxon>
        <taxon>Alphaproteobacteria</taxon>
        <taxon>Rhodobacterales</taxon>
        <taxon>Paracoccaceae</taxon>
        <taxon>Limimaricola</taxon>
    </lineage>
</organism>
<dbReference type="Proteomes" id="UP000198922">
    <property type="component" value="Unassembled WGS sequence"/>
</dbReference>
<dbReference type="OrthoDB" id="7862954at2"/>
<dbReference type="STRING" id="521013.SAMN04488567_0156"/>
<dbReference type="InterPro" id="IPR019301">
    <property type="entry name" value="Flagellar_prot_FlgJ_N"/>
</dbReference>
<name>A0A1G7KBI2_9RHOB</name>